<dbReference type="PROSITE" id="PS50109">
    <property type="entry name" value="HIS_KIN"/>
    <property type="match status" value="1"/>
</dbReference>
<dbReference type="SUPFAM" id="SSF55785">
    <property type="entry name" value="PYP-like sensor domain (PAS domain)"/>
    <property type="match status" value="3"/>
</dbReference>
<evidence type="ECO:0000313" key="17">
    <source>
        <dbReference type="Proteomes" id="UP000528286"/>
    </source>
</evidence>
<dbReference type="PRINTS" id="PR00344">
    <property type="entry name" value="BCTRLSENSOR"/>
</dbReference>
<name>A0A7W6J201_9HYPH</name>
<feature type="region of interest" description="Disordered" evidence="12">
    <location>
        <begin position="1077"/>
        <end position="1112"/>
    </location>
</feature>
<feature type="modified residue" description="4-aspartylphosphate" evidence="11">
    <location>
        <position position="1005"/>
    </location>
</feature>
<comment type="subunit">
    <text evidence="9">At low DSF concentrations, interacts with RpfF.</text>
</comment>
<protein>
    <recommendedName>
        <fullName evidence="10">Sensory/regulatory protein RpfC</fullName>
        <ecNumber evidence="2">2.7.13.3</ecNumber>
    </recommendedName>
</protein>
<organism evidence="16 17">
    <name type="scientific">Gellertiella hungarica</name>
    <dbReference type="NCBI Taxonomy" id="1572859"/>
    <lineage>
        <taxon>Bacteria</taxon>
        <taxon>Pseudomonadati</taxon>
        <taxon>Pseudomonadota</taxon>
        <taxon>Alphaproteobacteria</taxon>
        <taxon>Hyphomicrobiales</taxon>
        <taxon>Rhizobiaceae</taxon>
        <taxon>Gellertiella</taxon>
    </lineage>
</organism>
<evidence type="ECO:0000256" key="6">
    <source>
        <dbReference type="ARBA" id="ARBA00022777"/>
    </source>
</evidence>
<evidence type="ECO:0000256" key="9">
    <source>
        <dbReference type="ARBA" id="ARBA00064003"/>
    </source>
</evidence>
<feature type="domain" description="Response regulatory" evidence="14">
    <location>
        <begin position="1116"/>
        <end position="1235"/>
    </location>
</feature>
<dbReference type="Proteomes" id="UP000528286">
    <property type="component" value="Unassembled WGS sequence"/>
</dbReference>
<dbReference type="InterPro" id="IPR036097">
    <property type="entry name" value="HisK_dim/P_sf"/>
</dbReference>
<keyword evidence="7" id="KW-0067">ATP-binding</keyword>
<dbReference type="InterPro" id="IPR013767">
    <property type="entry name" value="PAS_fold"/>
</dbReference>
<feature type="domain" description="Response regulatory" evidence="14">
    <location>
        <begin position="951"/>
        <end position="1071"/>
    </location>
</feature>
<evidence type="ECO:0000259" key="15">
    <source>
        <dbReference type="PROSITE" id="PS50112"/>
    </source>
</evidence>
<dbReference type="AlphaFoldDB" id="A0A7W6J201"/>
<accession>A0A7W6J201</accession>
<evidence type="ECO:0000256" key="5">
    <source>
        <dbReference type="ARBA" id="ARBA00022741"/>
    </source>
</evidence>
<feature type="domain" description="PAS" evidence="15">
    <location>
        <begin position="167"/>
        <end position="203"/>
    </location>
</feature>
<comment type="caution">
    <text evidence="16">The sequence shown here is derived from an EMBL/GenBank/DDBJ whole genome shotgun (WGS) entry which is preliminary data.</text>
</comment>
<dbReference type="InterPro" id="IPR000014">
    <property type="entry name" value="PAS"/>
</dbReference>
<evidence type="ECO:0000256" key="12">
    <source>
        <dbReference type="SAM" id="MobiDB-lite"/>
    </source>
</evidence>
<feature type="modified residue" description="4-aspartylphosphate" evidence="11">
    <location>
        <position position="1165"/>
    </location>
</feature>
<evidence type="ECO:0000256" key="7">
    <source>
        <dbReference type="ARBA" id="ARBA00022840"/>
    </source>
</evidence>
<evidence type="ECO:0000256" key="2">
    <source>
        <dbReference type="ARBA" id="ARBA00012438"/>
    </source>
</evidence>
<feature type="domain" description="PAS" evidence="15">
    <location>
        <begin position="303"/>
        <end position="380"/>
    </location>
</feature>
<dbReference type="SUPFAM" id="SSF52172">
    <property type="entry name" value="CheY-like"/>
    <property type="match status" value="2"/>
</dbReference>
<evidence type="ECO:0000259" key="14">
    <source>
        <dbReference type="PROSITE" id="PS50110"/>
    </source>
</evidence>
<dbReference type="Gene3D" id="3.30.565.10">
    <property type="entry name" value="Histidine kinase-like ATPase, C-terminal domain"/>
    <property type="match status" value="1"/>
</dbReference>
<dbReference type="GO" id="GO:0005524">
    <property type="term" value="F:ATP binding"/>
    <property type="evidence" value="ECO:0007669"/>
    <property type="project" value="UniProtKB-KW"/>
</dbReference>
<dbReference type="EMBL" id="JACIEZ010000001">
    <property type="protein sequence ID" value="MBB4063298.1"/>
    <property type="molecule type" value="Genomic_DNA"/>
</dbReference>
<dbReference type="Gene3D" id="3.40.50.2300">
    <property type="match status" value="2"/>
</dbReference>
<dbReference type="GO" id="GO:0006355">
    <property type="term" value="P:regulation of DNA-templated transcription"/>
    <property type="evidence" value="ECO:0007669"/>
    <property type="project" value="InterPro"/>
</dbReference>
<dbReference type="InterPro" id="IPR004358">
    <property type="entry name" value="Sig_transdc_His_kin-like_C"/>
</dbReference>
<gene>
    <name evidence="16" type="ORF">GGR23_000459</name>
</gene>
<dbReference type="Pfam" id="PF00989">
    <property type="entry name" value="PAS"/>
    <property type="match status" value="1"/>
</dbReference>
<dbReference type="CDD" id="cd17546">
    <property type="entry name" value="REC_hyHK_CKI1_RcsC-like"/>
    <property type="match status" value="1"/>
</dbReference>
<dbReference type="SUPFAM" id="SSF47384">
    <property type="entry name" value="Homodimeric domain of signal transducing histidine kinase"/>
    <property type="match status" value="1"/>
</dbReference>
<evidence type="ECO:0000256" key="3">
    <source>
        <dbReference type="ARBA" id="ARBA00022553"/>
    </source>
</evidence>
<dbReference type="Gene3D" id="1.10.287.130">
    <property type="match status" value="1"/>
</dbReference>
<keyword evidence="4" id="KW-0808">Transferase</keyword>
<dbReference type="InterPro" id="IPR036890">
    <property type="entry name" value="HATPase_C_sf"/>
</dbReference>
<feature type="compositionally biased region" description="Low complexity" evidence="12">
    <location>
        <begin position="1089"/>
        <end position="1106"/>
    </location>
</feature>
<proteinExistence type="predicted"/>
<dbReference type="PROSITE" id="PS50110">
    <property type="entry name" value="RESPONSE_REGULATORY"/>
    <property type="match status" value="2"/>
</dbReference>
<dbReference type="SUPFAM" id="SSF55874">
    <property type="entry name" value="ATPase domain of HSP90 chaperone/DNA topoisomerase II/histidine kinase"/>
    <property type="match status" value="1"/>
</dbReference>
<evidence type="ECO:0000256" key="4">
    <source>
        <dbReference type="ARBA" id="ARBA00022679"/>
    </source>
</evidence>
<dbReference type="FunFam" id="3.30.565.10:FF:000010">
    <property type="entry name" value="Sensor histidine kinase RcsC"/>
    <property type="match status" value="1"/>
</dbReference>
<dbReference type="PANTHER" id="PTHR45339:SF1">
    <property type="entry name" value="HYBRID SIGNAL TRANSDUCTION HISTIDINE KINASE J"/>
    <property type="match status" value="1"/>
</dbReference>
<dbReference type="CDD" id="cd16922">
    <property type="entry name" value="HATPase_EvgS-ArcB-TorS-like"/>
    <property type="match status" value="1"/>
</dbReference>
<dbReference type="FunFam" id="1.10.287.130:FF:000002">
    <property type="entry name" value="Two-component osmosensing histidine kinase"/>
    <property type="match status" value="1"/>
</dbReference>
<reference evidence="16 17" key="1">
    <citation type="submission" date="2020-08" db="EMBL/GenBank/DDBJ databases">
        <title>Genomic Encyclopedia of Type Strains, Phase IV (KMG-IV): sequencing the most valuable type-strain genomes for metagenomic binning, comparative biology and taxonomic classification.</title>
        <authorList>
            <person name="Goeker M."/>
        </authorList>
    </citation>
    <scope>NUCLEOTIDE SEQUENCE [LARGE SCALE GENOMIC DNA]</scope>
    <source>
        <strain evidence="16 17">DSM 29853</strain>
    </source>
</reference>
<dbReference type="PANTHER" id="PTHR45339">
    <property type="entry name" value="HYBRID SIGNAL TRANSDUCTION HISTIDINE KINASE J"/>
    <property type="match status" value="1"/>
</dbReference>
<dbReference type="Pfam" id="PF00072">
    <property type="entry name" value="Response_reg"/>
    <property type="match status" value="1"/>
</dbReference>
<dbReference type="Pfam" id="PF12860">
    <property type="entry name" value="PAS_7"/>
    <property type="match status" value="1"/>
</dbReference>
<dbReference type="Gene3D" id="3.30.450.20">
    <property type="entry name" value="PAS domain"/>
    <property type="match status" value="3"/>
</dbReference>
<evidence type="ECO:0000256" key="1">
    <source>
        <dbReference type="ARBA" id="ARBA00000085"/>
    </source>
</evidence>
<sequence>MTQAPADLLGLACDRIRNLDRPAFIKDHMLRYVAANDAYLSLHGIHPGRSGIFPTYRDRIREGRERQTLATGAEAQVTVTARDGAPLGTAEIERFVTDDGSSYLFGQMSAGAIDDPAADLDHIRQTLELVAQPIRILSPDGRLLVENAAARAGLAADAVVRPADATVKRSVENALEMLDVGVAVFDGEGRLIYRNARMESLYGPVIGQMPIGLSIDDYFGGIYDYGMSLDPSTPEKLGSRDDWLRNRHALFENNYSETTELACDGRWLRCLNRRLENGMRILVRLDVSDLKQQEILLREHVERNELYHSIIEELPVAVFARNSDHRMVFANAAFCTLFGHSREELIGRTELESYGPEGRSIHENNDRVLREDITSALEETLSHSSGRIFSAMSRTSRVDTENGDSYVVGSVVDITDIKIREVALREAQERAESLSRDLSGILSGLPAGVLVFDEHLRVEYANGAFYAVCGLPADGEIRGCSVHHAIEQIYFHAMPDAAGAELLPEKLSLVFERGSEASTEFSTREGRAVMAVSRNLTGGKTLVTFADISELRQQEREITQQQRRLETIGQIMRDTARVMSQGLFVVEDGIITLSNAAAAEMMCLPLELVEPGRHWQDSFRHCMGRGDFGTEEEALRIAAEWREAMQKTGAITASFMADGRRWVQFVATLSARGQVMVVFNDLSEMKNRQQELERLLARSEAADKAKSEFLANMSHEIRTPINGVLGMAELLAKTDLDARQRTFTEIISKSANTLLTIFNDIIDFSKIDSGEMELKPQPFDPLEALEDVAALHSASAAEKNLGILIRAPADVPRRVMGDAGRFRQIVANFLSNAIRHTEQGHVLIAMQSEAMPDRRVMLTVRVEDTGVGIEPVRLKTIFGKFAQGGASEQRHGEGTGLGLAITAGLVELFGGTIEAESEPGAGSAFTVRLPLPAIDIADTKRPVPVNVRGARVLVVDDNALSRDILLDQLAGWGFDCCAAEDAASARAILEAAGEMGVPVDAVLVDYHLVGSEAARLCREIRTCRKFSDTALVLLASMDTADHALIEGLHVQAHVTKPVRANILRNTMIEVLRMRQLRRPHEDPSERTGIRTGEGTAAAGGELSSSGPQAGDNRPVRILVAEDNDVNAFVFRQILTAAGHPFVLAANGEEAVKLWTEHRPDVILMDVSMPVMDGLEATRRIRHMERVADMPPAVIIAVTAHDTESGRELCLSHGMDDYLAKPISPEILEEKLERWLKAPHREELPAE</sequence>
<dbReference type="SMART" id="SM00387">
    <property type="entry name" value="HATPase_c"/>
    <property type="match status" value="1"/>
</dbReference>
<keyword evidence="6" id="KW-0418">Kinase</keyword>
<dbReference type="Pfam" id="PF13188">
    <property type="entry name" value="PAS_8"/>
    <property type="match status" value="2"/>
</dbReference>
<dbReference type="SMART" id="SM00448">
    <property type="entry name" value="REC"/>
    <property type="match status" value="2"/>
</dbReference>
<dbReference type="SMART" id="SM00091">
    <property type="entry name" value="PAS"/>
    <property type="match status" value="4"/>
</dbReference>
<evidence type="ECO:0000256" key="11">
    <source>
        <dbReference type="PROSITE-ProRule" id="PRU00169"/>
    </source>
</evidence>
<dbReference type="InterPro" id="IPR011006">
    <property type="entry name" value="CheY-like_superfamily"/>
</dbReference>
<dbReference type="Pfam" id="PF00512">
    <property type="entry name" value="HisKA"/>
    <property type="match status" value="1"/>
</dbReference>
<evidence type="ECO:0000313" key="16">
    <source>
        <dbReference type="EMBL" id="MBB4063298.1"/>
    </source>
</evidence>
<keyword evidence="17" id="KW-1185">Reference proteome</keyword>
<keyword evidence="8" id="KW-0902">Two-component regulatory system</keyword>
<dbReference type="SMART" id="SM00388">
    <property type="entry name" value="HisKA"/>
    <property type="match status" value="1"/>
</dbReference>
<evidence type="ECO:0000259" key="13">
    <source>
        <dbReference type="PROSITE" id="PS50109"/>
    </source>
</evidence>
<dbReference type="PROSITE" id="PS50112">
    <property type="entry name" value="PAS"/>
    <property type="match status" value="2"/>
</dbReference>
<dbReference type="EC" id="2.7.13.3" evidence="2"/>
<feature type="compositionally biased region" description="Basic and acidic residues" evidence="12">
    <location>
        <begin position="1078"/>
        <end position="1088"/>
    </location>
</feature>
<dbReference type="CDD" id="cd00082">
    <property type="entry name" value="HisKA"/>
    <property type="match status" value="1"/>
</dbReference>
<feature type="domain" description="Histidine kinase" evidence="13">
    <location>
        <begin position="712"/>
        <end position="933"/>
    </location>
</feature>
<dbReference type="GO" id="GO:0000155">
    <property type="term" value="F:phosphorelay sensor kinase activity"/>
    <property type="evidence" value="ECO:0007669"/>
    <property type="project" value="InterPro"/>
</dbReference>
<comment type="catalytic activity">
    <reaction evidence="1">
        <text>ATP + protein L-histidine = ADP + protein N-phospho-L-histidine.</text>
        <dbReference type="EC" id="2.7.13.3"/>
    </reaction>
</comment>
<dbReference type="InterPro" id="IPR001789">
    <property type="entry name" value="Sig_transdc_resp-reg_receiver"/>
</dbReference>
<dbReference type="InterPro" id="IPR003661">
    <property type="entry name" value="HisK_dim/P_dom"/>
</dbReference>
<dbReference type="InterPro" id="IPR035965">
    <property type="entry name" value="PAS-like_dom_sf"/>
</dbReference>
<dbReference type="RefSeq" id="WP_183364492.1">
    <property type="nucleotide sequence ID" value="NZ_JACIEZ010000001.1"/>
</dbReference>
<dbReference type="CDD" id="cd00130">
    <property type="entry name" value="PAS"/>
    <property type="match status" value="1"/>
</dbReference>
<evidence type="ECO:0000256" key="10">
    <source>
        <dbReference type="ARBA" id="ARBA00068150"/>
    </source>
</evidence>
<dbReference type="InterPro" id="IPR005467">
    <property type="entry name" value="His_kinase_dom"/>
</dbReference>
<dbReference type="Pfam" id="PF02518">
    <property type="entry name" value="HATPase_c"/>
    <property type="match status" value="1"/>
</dbReference>
<keyword evidence="5" id="KW-0547">Nucleotide-binding</keyword>
<evidence type="ECO:0000256" key="8">
    <source>
        <dbReference type="ARBA" id="ARBA00023012"/>
    </source>
</evidence>
<dbReference type="InterPro" id="IPR003594">
    <property type="entry name" value="HATPase_dom"/>
</dbReference>
<dbReference type="NCBIfam" id="TIGR00229">
    <property type="entry name" value="sensory_box"/>
    <property type="match status" value="1"/>
</dbReference>
<keyword evidence="3 11" id="KW-0597">Phosphoprotein</keyword>